<keyword evidence="2" id="KW-0805">Transcription regulation</keyword>
<dbReference type="Proteomes" id="UP000192656">
    <property type="component" value="Unassembled WGS sequence"/>
</dbReference>
<dbReference type="GO" id="GO:0016987">
    <property type="term" value="F:sigma factor activity"/>
    <property type="evidence" value="ECO:0007669"/>
    <property type="project" value="UniProtKB-KW"/>
</dbReference>
<organism evidence="8 9">
    <name type="scientific">Fulvimarina manganoxydans</name>
    <dbReference type="NCBI Taxonomy" id="937218"/>
    <lineage>
        <taxon>Bacteria</taxon>
        <taxon>Pseudomonadati</taxon>
        <taxon>Pseudomonadota</taxon>
        <taxon>Alphaproteobacteria</taxon>
        <taxon>Hyphomicrobiales</taxon>
        <taxon>Aurantimonadaceae</taxon>
        <taxon>Fulvimarina</taxon>
    </lineage>
</organism>
<proteinExistence type="inferred from homology"/>
<dbReference type="GO" id="GO:0006352">
    <property type="term" value="P:DNA-templated transcription initiation"/>
    <property type="evidence" value="ECO:0007669"/>
    <property type="project" value="InterPro"/>
</dbReference>
<evidence type="ECO:0000256" key="1">
    <source>
        <dbReference type="ARBA" id="ARBA00010641"/>
    </source>
</evidence>
<evidence type="ECO:0000259" key="6">
    <source>
        <dbReference type="Pfam" id="PF04542"/>
    </source>
</evidence>
<accession>A0A1W2DSL9</accession>
<dbReference type="InterPro" id="IPR013324">
    <property type="entry name" value="RNA_pol_sigma_r3/r4-like"/>
</dbReference>
<feature type="domain" description="RNA polymerase sigma-70 region 2" evidence="6">
    <location>
        <begin position="35"/>
        <end position="102"/>
    </location>
</feature>
<gene>
    <name evidence="8" type="ORF">SAMN06297251_11740</name>
</gene>
<dbReference type="SUPFAM" id="SSF88659">
    <property type="entry name" value="Sigma3 and sigma4 domains of RNA polymerase sigma factors"/>
    <property type="match status" value="1"/>
</dbReference>
<keyword evidence="4" id="KW-0238">DNA-binding</keyword>
<keyword evidence="3" id="KW-0731">Sigma factor</keyword>
<sequence>MRRGAPKTADDRREMLVQRMRDVADGDRAALHEVYEMTSAKLFGICLRILQDRPEAEDVLQDIFVTVWARASDFDASRASPITWLSTIARNRAIDRLRQIGRRGEADWGDAPEMVAETPDALGQLEDEEDRQRLAACLDDLDERAREAIRSAFFGGMTYQELASRGEMPLGTIKSIIRRGLMRLKGCLSQ</sequence>
<keyword evidence="9" id="KW-1185">Reference proteome</keyword>
<dbReference type="EMBL" id="FWXR01000017">
    <property type="protein sequence ID" value="SMD00006.1"/>
    <property type="molecule type" value="Genomic_DNA"/>
</dbReference>
<dbReference type="CDD" id="cd06171">
    <property type="entry name" value="Sigma70_r4"/>
    <property type="match status" value="1"/>
</dbReference>
<dbReference type="PANTHER" id="PTHR43133">
    <property type="entry name" value="RNA POLYMERASE ECF-TYPE SIGMA FACTO"/>
    <property type="match status" value="1"/>
</dbReference>
<evidence type="ECO:0000313" key="8">
    <source>
        <dbReference type="EMBL" id="SMD00006.1"/>
    </source>
</evidence>
<evidence type="ECO:0000256" key="2">
    <source>
        <dbReference type="ARBA" id="ARBA00023015"/>
    </source>
</evidence>
<protein>
    <submittedName>
        <fullName evidence="8">RNA polymerase sigma-70 factor, ECF subfamily</fullName>
    </submittedName>
</protein>
<dbReference type="RefSeq" id="WP_084411597.1">
    <property type="nucleotide sequence ID" value="NZ_FWXR01000017.1"/>
</dbReference>
<dbReference type="InterPro" id="IPR039425">
    <property type="entry name" value="RNA_pol_sigma-70-like"/>
</dbReference>
<evidence type="ECO:0000256" key="5">
    <source>
        <dbReference type="ARBA" id="ARBA00023163"/>
    </source>
</evidence>
<evidence type="ECO:0000256" key="4">
    <source>
        <dbReference type="ARBA" id="ARBA00023125"/>
    </source>
</evidence>
<dbReference type="PANTHER" id="PTHR43133:SF62">
    <property type="entry name" value="RNA POLYMERASE SIGMA FACTOR SIGZ"/>
    <property type="match status" value="1"/>
</dbReference>
<evidence type="ECO:0000259" key="7">
    <source>
        <dbReference type="Pfam" id="PF04545"/>
    </source>
</evidence>
<feature type="domain" description="RNA polymerase sigma-70 region 4" evidence="7">
    <location>
        <begin position="137"/>
        <end position="185"/>
    </location>
</feature>
<evidence type="ECO:0000313" key="9">
    <source>
        <dbReference type="Proteomes" id="UP000192656"/>
    </source>
</evidence>
<dbReference type="SUPFAM" id="SSF88946">
    <property type="entry name" value="Sigma2 domain of RNA polymerase sigma factors"/>
    <property type="match status" value="1"/>
</dbReference>
<dbReference type="Gene3D" id="1.10.1740.10">
    <property type="match status" value="1"/>
</dbReference>
<dbReference type="NCBIfam" id="TIGR02937">
    <property type="entry name" value="sigma70-ECF"/>
    <property type="match status" value="1"/>
</dbReference>
<dbReference type="OrthoDB" id="9784272at2"/>
<dbReference type="Pfam" id="PF04542">
    <property type="entry name" value="Sigma70_r2"/>
    <property type="match status" value="1"/>
</dbReference>
<dbReference type="InterPro" id="IPR007627">
    <property type="entry name" value="RNA_pol_sigma70_r2"/>
</dbReference>
<reference evidence="8 9" key="1">
    <citation type="submission" date="2017-04" db="EMBL/GenBank/DDBJ databases">
        <authorList>
            <person name="Afonso C.L."/>
            <person name="Miller P.J."/>
            <person name="Scott M.A."/>
            <person name="Spackman E."/>
            <person name="Goraichik I."/>
            <person name="Dimitrov K.M."/>
            <person name="Suarez D.L."/>
            <person name="Swayne D.E."/>
        </authorList>
    </citation>
    <scope>NUCLEOTIDE SEQUENCE [LARGE SCALE GENOMIC DNA]</scope>
    <source>
        <strain evidence="8 9">CGMCC 1.10972</strain>
    </source>
</reference>
<dbReference type="InterPro" id="IPR014284">
    <property type="entry name" value="RNA_pol_sigma-70_dom"/>
</dbReference>
<dbReference type="InterPro" id="IPR013325">
    <property type="entry name" value="RNA_pol_sigma_r2"/>
</dbReference>
<name>A0A1W2DSL9_9HYPH</name>
<evidence type="ECO:0000256" key="3">
    <source>
        <dbReference type="ARBA" id="ARBA00023082"/>
    </source>
</evidence>
<comment type="similarity">
    <text evidence="1">Belongs to the sigma-70 factor family. ECF subfamily.</text>
</comment>
<dbReference type="Pfam" id="PF04545">
    <property type="entry name" value="Sigma70_r4"/>
    <property type="match status" value="1"/>
</dbReference>
<dbReference type="STRING" id="937218.SAMN06297251_11740"/>
<dbReference type="Gene3D" id="1.10.10.10">
    <property type="entry name" value="Winged helix-like DNA-binding domain superfamily/Winged helix DNA-binding domain"/>
    <property type="match status" value="1"/>
</dbReference>
<dbReference type="InterPro" id="IPR007630">
    <property type="entry name" value="RNA_pol_sigma70_r4"/>
</dbReference>
<dbReference type="InterPro" id="IPR036388">
    <property type="entry name" value="WH-like_DNA-bd_sf"/>
</dbReference>
<dbReference type="GO" id="GO:0003677">
    <property type="term" value="F:DNA binding"/>
    <property type="evidence" value="ECO:0007669"/>
    <property type="project" value="UniProtKB-KW"/>
</dbReference>
<dbReference type="AlphaFoldDB" id="A0A1W2DSL9"/>
<keyword evidence="5" id="KW-0804">Transcription</keyword>